<reference evidence="2" key="1">
    <citation type="submission" date="2020-05" db="EMBL/GenBank/DDBJ databases">
        <authorList>
            <person name="Chiriac C."/>
            <person name="Salcher M."/>
            <person name="Ghai R."/>
            <person name="Kavagutti S V."/>
        </authorList>
    </citation>
    <scope>NUCLEOTIDE SEQUENCE</scope>
</reference>
<sequence>MRRHLLGPLLFPFAVANFDRNWGTEGESVADPSEDGDLVGFELHTRSTTEAKSAAGQLVSDLLHSDGQTGRKAFENNDEGLAMGFTGGQITQH</sequence>
<evidence type="ECO:0000256" key="1">
    <source>
        <dbReference type="SAM" id="MobiDB-lite"/>
    </source>
</evidence>
<feature type="region of interest" description="Disordered" evidence="1">
    <location>
        <begin position="69"/>
        <end position="93"/>
    </location>
</feature>
<dbReference type="EMBL" id="CAFBRD010000177">
    <property type="protein sequence ID" value="CAB5078813.1"/>
    <property type="molecule type" value="Genomic_DNA"/>
</dbReference>
<proteinExistence type="predicted"/>
<accession>A0A6J7VKA8</accession>
<dbReference type="AlphaFoldDB" id="A0A6J7VKA8"/>
<gene>
    <name evidence="2" type="ORF">UFOPK4371_01968</name>
</gene>
<protein>
    <submittedName>
        <fullName evidence="2">Unannotated protein</fullName>
    </submittedName>
</protein>
<evidence type="ECO:0000313" key="2">
    <source>
        <dbReference type="EMBL" id="CAB5078813.1"/>
    </source>
</evidence>
<organism evidence="2">
    <name type="scientific">freshwater metagenome</name>
    <dbReference type="NCBI Taxonomy" id="449393"/>
    <lineage>
        <taxon>unclassified sequences</taxon>
        <taxon>metagenomes</taxon>
        <taxon>ecological metagenomes</taxon>
    </lineage>
</organism>
<name>A0A6J7VKA8_9ZZZZ</name>